<evidence type="ECO:0000313" key="5">
    <source>
        <dbReference type="EMBL" id="QEX16548.1"/>
    </source>
</evidence>
<dbReference type="Pfam" id="PF00392">
    <property type="entry name" value="GntR"/>
    <property type="match status" value="1"/>
</dbReference>
<dbReference type="InterPro" id="IPR036390">
    <property type="entry name" value="WH_DNA-bd_sf"/>
</dbReference>
<organism evidence="5 6">
    <name type="scientific">Hypericibacter terrae</name>
    <dbReference type="NCBI Taxonomy" id="2602015"/>
    <lineage>
        <taxon>Bacteria</taxon>
        <taxon>Pseudomonadati</taxon>
        <taxon>Pseudomonadota</taxon>
        <taxon>Alphaproteobacteria</taxon>
        <taxon>Rhodospirillales</taxon>
        <taxon>Dongiaceae</taxon>
        <taxon>Hypericibacter</taxon>
    </lineage>
</organism>
<dbReference type="SUPFAM" id="SSF46785">
    <property type="entry name" value="Winged helix' DNA-binding domain"/>
    <property type="match status" value="1"/>
</dbReference>
<dbReference type="PROSITE" id="PS50949">
    <property type="entry name" value="HTH_GNTR"/>
    <property type="match status" value="1"/>
</dbReference>
<sequence>MKTLDADLAPAGFPVSKLERETLHDRAYLELKRAIMSGAIRPGATITIRAMAAALGTSPMPVREALRRLVAERALDMLPTRSVTLPVITPDRFDEICRIRVTLEGLVTEAAAALIRPEELRQMQQANAEMWRLKRQQTAVYLAKNQEFHFVLYQAARMPTAMQMIESLWLQAGPLLNLALSEFGLRVGQDHHQSLLDALARRDGKAARQAIQDDISDAAIVIRKFLESRDNSAA</sequence>
<dbReference type="SUPFAM" id="SSF48008">
    <property type="entry name" value="GntR ligand-binding domain-like"/>
    <property type="match status" value="1"/>
</dbReference>
<dbReference type="Pfam" id="PF07729">
    <property type="entry name" value="FCD"/>
    <property type="match status" value="1"/>
</dbReference>
<dbReference type="GO" id="GO:0003677">
    <property type="term" value="F:DNA binding"/>
    <property type="evidence" value="ECO:0007669"/>
    <property type="project" value="UniProtKB-KW"/>
</dbReference>
<keyword evidence="1" id="KW-0805">Transcription regulation</keyword>
<protein>
    <submittedName>
        <fullName evidence="5">GntR family transcriptional regulator</fullName>
    </submittedName>
</protein>
<dbReference type="OrthoDB" id="9815654at2"/>
<gene>
    <name evidence="5" type="ORF">FRZ44_18430</name>
</gene>
<evidence type="ECO:0000313" key="6">
    <source>
        <dbReference type="Proteomes" id="UP000326202"/>
    </source>
</evidence>
<evidence type="ECO:0000259" key="4">
    <source>
        <dbReference type="PROSITE" id="PS50949"/>
    </source>
</evidence>
<evidence type="ECO:0000256" key="1">
    <source>
        <dbReference type="ARBA" id="ARBA00023015"/>
    </source>
</evidence>
<keyword evidence="6" id="KW-1185">Reference proteome</keyword>
<keyword evidence="3" id="KW-0804">Transcription</keyword>
<dbReference type="SMART" id="SM00895">
    <property type="entry name" value="FCD"/>
    <property type="match status" value="1"/>
</dbReference>
<dbReference type="GO" id="GO:0003700">
    <property type="term" value="F:DNA-binding transcription factor activity"/>
    <property type="evidence" value="ECO:0007669"/>
    <property type="project" value="InterPro"/>
</dbReference>
<dbReference type="Gene3D" id="1.10.10.10">
    <property type="entry name" value="Winged helix-like DNA-binding domain superfamily/Winged helix DNA-binding domain"/>
    <property type="match status" value="1"/>
</dbReference>
<dbReference type="InterPro" id="IPR000524">
    <property type="entry name" value="Tscrpt_reg_HTH_GntR"/>
</dbReference>
<proteinExistence type="predicted"/>
<dbReference type="PANTHER" id="PTHR43537:SF39">
    <property type="entry name" value="HTH-TYPE TRANSCRIPTIONAL REGULATOR MCBR"/>
    <property type="match status" value="1"/>
</dbReference>
<accession>A0A5J6MGD8</accession>
<dbReference type="Proteomes" id="UP000326202">
    <property type="component" value="Chromosome"/>
</dbReference>
<dbReference type="InterPro" id="IPR036388">
    <property type="entry name" value="WH-like_DNA-bd_sf"/>
</dbReference>
<dbReference type="AlphaFoldDB" id="A0A5J6MGD8"/>
<keyword evidence="2" id="KW-0238">DNA-binding</keyword>
<dbReference type="EMBL" id="CP042906">
    <property type="protein sequence ID" value="QEX16548.1"/>
    <property type="molecule type" value="Genomic_DNA"/>
</dbReference>
<dbReference type="SMART" id="SM00345">
    <property type="entry name" value="HTH_GNTR"/>
    <property type="match status" value="1"/>
</dbReference>
<name>A0A5J6MGD8_9PROT</name>
<dbReference type="KEGG" id="htq:FRZ44_18430"/>
<dbReference type="PANTHER" id="PTHR43537">
    <property type="entry name" value="TRANSCRIPTIONAL REGULATOR, GNTR FAMILY"/>
    <property type="match status" value="1"/>
</dbReference>
<dbReference type="InterPro" id="IPR008920">
    <property type="entry name" value="TF_FadR/GntR_C"/>
</dbReference>
<dbReference type="Gene3D" id="1.20.120.530">
    <property type="entry name" value="GntR ligand-binding domain-like"/>
    <property type="match status" value="1"/>
</dbReference>
<dbReference type="RefSeq" id="WP_151176890.1">
    <property type="nucleotide sequence ID" value="NZ_CP042906.1"/>
</dbReference>
<feature type="domain" description="HTH gntR-type" evidence="4">
    <location>
        <begin position="21"/>
        <end position="88"/>
    </location>
</feature>
<reference evidence="5 6" key="1">
    <citation type="submission" date="2019-08" db="EMBL/GenBank/DDBJ databases">
        <title>Hyperibacter terrae gen. nov., sp. nov. and Hyperibacter viscosus sp. nov., two new members in the family Rhodospirillaceae isolated from the rhizosphere of Hypericum perforatum.</title>
        <authorList>
            <person name="Noviana Z."/>
        </authorList>
    </citation>
    <scope>NUCLEOTIDE SEQUENCE [LARGE SCALE GENOMIC DNA]</scope>
    <source>
        <strain evidence="5 6">R5913</strain>
    </source>
</reference>
<evidence type="ECO:0000256" key="3">
    <source>
        <dbReference type="ARBA" id="ARBA00023163"/>
    </source>
</evidence>
<evidence type="ECO:0000256" key="2">
    <source>
        <dbReference type="ARBA" id="ARBA00023125"/>
    </source>
</evidence>
<dbReference type="InterPro" id="IPR011711">
    <property type="entry name" value="GntR_C"/>
</dbReference>